<evidence type="ECO:0000259" key="2">
    <source>
        <dbReference type="Pfam" id="PF17820"/>
    </source>
</evidence>
<feature type="domain" description="PDZ" evidence="2">
    <location>
        <begin position="345"/>
        <end position="384"/>
    </location>
</feature>
<dbReference type="Proteomes" id="UP000015620">
    <property type="component" value="Chromosome"/>
</dbReference>
<evidence type="ECO:0000256" key="1">
    <source>
        <dbReference type="SAM" id="Phobius"/>
    </source>
</evidence>
<dbReference type="SUPFAM" id="SSF50630">
    <property type="entry name" value="Acid proteases"/>
    <property type="match status" value="1"/>
</dbReference>
<reference evidence="3 4" key="1">
    <citation type="journal article" date="2013" name="PLoS ONE">
        <title>Genome-Wide Relatedness of Treponema pedis, from Gingiva and Necrotic Skin Lesions of Pigs, with the Human Oral Pathogen Treponema denticola.</title>
        <authorList>
            <person name="Svartstrom O."/>
            <person name="Mushtaq M."/>
            <person name="Pringle M."/>
            <person name="Segerman B."/>
        </authorList>
    </citation>
    <scope>NUCLEOTIDE SEQUENCE [LARGE SCALE GENOMIC DNA]</scope>
    <source>
        <strain evidence="3">T A4</strain>
    </source>
</reference>
<organism evidence="3 4">
    <name type="scientific">Treponema pedis str. T A4</name>
    <dbReference type="NCBI Taxonomy" id="1291379"/>
    <lineage>
        <taxon>Bacteria</taxon>
        <taxon>Pseudomonadati</taxon>
        <taxon>Spirochaetota</taxon>
        <taxon>Spirochaetia</taxon>
        <taxon>Spirochaetales</taxon>
        <taxon>Treponemataceae</taxon>
        <taxon>Treponema</taxon>
    </lineage>
</organism>
<name>S5ZTN6_9SPIR</name>
<evidence type="ECO:0000313" key="4">
    <source>
        <dbReference type="Proteomes" id="UP000015620"/>
    </source>
</evidence>
<proteinExistence type="predicted"/>
<keyword evidence="1" id="KW-0812">Transmembrane</keyword>
<evidence type="ECO:0000313" key="3">
    <source>
        <dbReference type="EMBL" id="AGT43500.1"/>
    </source>
</evidence>
<dbReference type="InterPro" id="IPR021109">
    <property type="entry name" value="Peptidase_aspartic_dom_sf"/>
</dbReference>
<keyword evidence="1" id="KW-1133">Transmembrane helix</keyword>
<dbReference type="SUPFAM" id="SSF50156">
    <property type="entry name" value="PDZ domain-like"/>
    <property type="match status" value="1"/>
</dbReference>
<protein>
    <recommendedName>
        <fullName evidence="2">PDZ domain-containing protein</fullName>
    </recommendedName>
</protein>
<dbReference type="HOGENOM" id="CLU_727493_0_0_12"/>
<dbReference type="AlphaFoldDB" id="S5ZTN6"/>
<feature type="transmembrane region" description="Helical" evidence="1">
    <location>
        <begin position="30"/>
        <end position="55"/>
    </location>
</feature>
<dbReference type="EMBL" id="CP004120">
    <property type="protein sequence ID" value="AGT43500.1"/>
    <property type="molecule type" value="Genomic_DNA"/>
</dbReference>
<dbReference type="Pfam" id="PF17820">
    <property type="entry name" value="PDZ_6"/>
    <property type="match status" value="1"/>
</dbReference>
<dbReference type="PATRIC" id="fig|1291379.3.peg.1003"/>
<gene>
    <name evidence="3" type="ORF">TPE_1004</name>
</gene>
<dbReference type="Gene3D" id="2.30.42.10">
    <property type="match status" value="1"/>
</dbReference>
<dbReference type="STRING" id="1291379.TPE_1004"/>
<accession>S5ZTN6</accession>
<dbReference type="InterPro" id="IPR036034">
    <property type="entry name" value="PDZ_sf"/>
</dbReference>
<keyword evidence="4" id="KW-1185">Reference proteome</keyword>
<dbReference type="KEGG" id="tped:TPE_1004"/>
<dbReference type="Gene3D" id="2.40.70.10">
    <property type="entry name" value="Acid Proteases"/>
    <property type="match status" value="2"/>
</dbReference>
<keyword evidence="1" id="KW-0472">Membrane</keyword>
<sequence length="411" mass="48196">MKFQIIKNILLCRMCLLCIRHFRKILMKKYLFTAFFVFTTFVLFASEMIEIPFLYDKENKKIFVYAEIGKKKGYFMFDTGCSTSIVFDKKENYNNFKTVSNINESYYVLNLKIPDVRYSADSLILAGNKLNLKHEFNVTDEPLLVKFFPGIAGIIGLDIFKNKIFEISMTDSLIRIYNEKPDKYMISTSVFIDDFKEHYRITIPLKSNGKTYKAMIDTGSIKTGLSEDSHDVKINSNVKIKVFNPTAHPYKKDYYAVKRTIEFMGLKFENKIFETLSIDDMNIDIIGMDILLYFDMLFDLRDNENPLFYYKQRIPSEYFNLFIDSHIENKLRISILFDENNYGFIERLIEHSSAWNAGLRPGSIITKINSRPVLEYSINDIKRLTNTAFKITYIDPNGKEKTVKIKPKKML</sequence>
<dbReference type="InterPro" id="IPR041489">
    <property type="entry name" value="PDZ_6"/>
</dbReference>